<dbReference type="SUPFAM" id="SSF57959">
    <property type="entry name" value="Leucine zipper domain"/>
    <property type="match status" value="1"/>
</dbReference>
<dbReference type="InterPro" id="IPR004827">
    <property type="entry name" value="bZIP"/>
</dbReference>
<dbReference type="GeneID" id="89994719"/>
<evidence type="ECO:0000313" key="4">
    <source>
        <dbReference type="Proteomes" id="UP001334248"/>
    </source>
</evidence>
<dbReference type="EMBL" id="JAVHJV010000001">
    <property type="protein sequence ID" value="KAK5947123.1"/>
    <property type="molecule type" value="Genomic_DNA"/>
</dbReference>
<feature type="compositionally biased region" description="Polar residues" evidence="1">
    <location>
        <begin position="129"/>
        <end position="147"/>
    </location>
</feature>
<comment type="caution">
    <text evidence="3">The sequence shown here is derived from an EMBL/GenBank/DDBJ whole genome shotgun (WGS) entry which is preliminary data.</text>
</comment>
<dbReference type="PROSITE" id="PS00036">
    <property type="entry name" value="BZIP_BASIC"/>
    <property type="match status" value="1"/>
</dbReference>
<feature type="region of interest" description="Disordered" evidence="1">
    <location>
        <begin position="129"/>
        <end position="155"/>
    </location>
</feature>
<feature type="compositionally biased region" description="Basic residues" evidence="1">
    <location>
        <begin position="190"/>
        <end position="204"/>
    </location>
</feature>
<reference evidence="3 4" key="1">
    <citation type="journal article" date="2023" name="Res Sq">
        <title>Genomic and morphological characterization of Knufia obscura isolated from the Mars 2020 spacecraft assembly facility.</title>
        <authorList>
            <person name="Chander A.M."/>
            <person name="Teixeira M.M."/>
            <person name="Singh N.K."/>
            <person name="Williams M.P."/>
            <person name="Parker C.W."/>
            <person name="Leo P."/>
            <person name="Stajich J.E."/>
            <person name="Torok T."/>
            <person name="Tighe S."/>
            <person name="Mason C.E."/>
            <person name="Venkateswaran K."/>
        </authorList>
    </citation>
    <scope>NUCLEOTIDE SEQUENCE [LARGE SCALE GENOMIC DNA]</scope>
    <source>
        <strain evidence="3 4">CCFEE 5817</strain>
    </source>
</reference>
<feature type="domain" description="BZIP" evidence="2">
    <location>
        <begin position="191"/>
        <end position="205"/>
    </location>
</feature>
<evidence type="ECO:0000313" key="3">
    <source>
        <dbReference type="EMBL" id="KAK5947123.1"/>
    </source>
</evidence>
<accession>A0ABR0S3Q2</accession>
<dbReference type="Pfam" id="PF07716">
    <property type="entry name" value="bZIP_2"/>
    <property type="match status" value="1"/>
</dbReference>
<dbReference type="Proteomes" id="UP001334248">
    <property type="component" value="Unassembled WGS sequence"/>
</dbReference>
<dbReference type="InterPro" id="IPR046347">
    <property type="entry name" value="bZIP_sf"/>
</dbReference>
<organism evidence="3 4">
    <name type="scientific">Knufia obscura</name>
    <dbReference type="NCBI Taxonomy" id="1635080"/>
    <lineage>
        <taxon>Eukaryota</taxon>
        <taxon>Fungi</taxon>
        <taxon>Dikarya</taxon>
        <taxon>Ascomycota</taxon>
        <taxon>Pezizomycotina</taxon>
        <taxon>Eurotiomycetes</taxon>
        <taxon>Chaetothyriomycetidae</taxon>
        <taxon>Chaetothyriales</taxon>
        <taxon>Trichomeriaceae</taxon>
        <taxon>Knufia</taxon>
    </lineage>
</organism>
<name>A0ABR0S3Q2_9EURO</name>
<feature type="region of interest" description="Disordered" evidence="1">
    <location>
        <begin position="167"/>
        <end position="211"/>
    </location>
</feature>
<sequence>MSVFDHIDFQGGYHADASLDFLDTSLGSNDFLDSPQQAHPATVSPTELFTDEMIMSAPASMAFPNLGTPASDFMDSPDFTSSGLNTTPMLEGALDGELDMTKLETLPSLFPEAQYEHFESPAIVPNNSFGSLSELTQPSPMVRQKSSPGRPPIVHDRKASLSAGITKANQKSRKELPDIVIESEDDKETAKRKKNTAAARKSRQRKQETMGAMAAEIARLRAIVESLGGDPDHDYEDA</sequence>
<keyword evidence="4" id="KW-1185">Reference proteome</keyword>
<evidence type="ECO:0000259" key="2">
    <source>
        <dbReference type="PROSITE" id="PS00036"/>
    </source>
</evidence>
<evidence type="ECO:0000256" key="1">
    <source>
        <dbReference type="SAM" id="MobiDB-lite"/>
    </source>
</evidence>
<protein>
    <submittedName>
        <fullName evidence="3">General control protein</fullName>
    </submittedName>
</protein>
<gene>
    <name evidence="3" type="primary">GCN4</name>
    <name evidence="3" type="ORF">PMZ80_001270</name>
</gene>
<dbReference type="Gene3D" id="3.30.160.60">
    <property type="entry name" value="Classic Zinc Finger"/>
    <property type="match status" value="1"/>
</dbReference>
<dbReference type="CDD" id="cd12193">
    <property type="entry name" value="bZIP_GCN4"/>
    <property type="match status" value="1"/>
</dbReference>
<proteinExistence type="predicted"/>
<dbReference type="RefSeq" id="XP_064735213.1">
    <property type="nucleotide sequence ID" value="XM_064869716.1"/>
</dbReference>